<feature type="transmembrane region" description="Helical" evidence="1">
    <location>
        <begin position="625"/>
        <end position="647"/>
    </location>
</feature>
<dbReference type="STRING" id="38301.NX84_00310"/>
<dbReference type="OrthoDB" id="9921450at2"/>
<evidence type="ECO:0000313" key="2">
    <source>
        <dbReference type="EMBL" id="QPS59806.1"/>
    </source>
</evidence>
<gene>
    <name evidence="2" type="ORF">I6G51_00875</name>
    <name evidence="3" type="ORF">NCTC10288_00208</name>
</gene>
<feature type="transmembrane region" description="Helical" evidence="1">
    <location>
        <begin position="211"/>
        <end position="230"/>
    </location>
</feature>
<dbReference type="KEGG" id="cmin:NCTC10288_00208"/>
<keyword evidence="1" id="KW-0472">Membrane</keyword>
<dbReference type="EMBL" id="LS483460">
    <property type="protein sequence ID" value="SQH98395.1"/>
    <property type="molecule type" value="Genomic_DNA"/>
</dbReference>
<feature type="transmembrane region" description="Helical" evidence="1">
    <location>
        <begin position="284"/>
        <end position="304"/>
    </location>
</feature>
<dbReference type="AlphaFoldDB" id="A0A2X4U6X6"/>
<feature type="transmembrane region" description="Helical" evidence="1">
    <location>
        <begin position="158"/>
        <end position="180"/>
    </location>
</feature>
<keyword evidence="1" id="KW-1133">Transmembrane helix</keyword>
<evidence type="ECO:0000256" key="1">
    <source>
        <dbReference type="SAM" id="Phobius"/>
    </source>
</evidence>
<protein>
    <submittedName>
        <fullName evidence="3">Uncharacterized protein conserved in bacteria</fullName>
    </submittedName>
</protein>
<accession>A0A2X4U6X6</accession>
<feature type="transmembrane region" description="Helical" evidence="1">
    <location>
        <begin position="12"/>
        <end position="31"/>
    </location>
</feature>
<reference evidence="2 5" key="2">
    <citation type="submission" date="2020-12" db="EMBL/GenBank/DDBJ databases">
        <title>FDA dAtabase for Regulatory Grade micrObial Sequences (FDA-ARGOS): Supporting development and validation of Infectious Disease Dx tests.</title>
        <authorList>
            <person name="Sproer C."/>
            <person name="Gronow S."/>
            <person name="Severitt S."/>
            <person name="Schroder I."/>
            <person name="Tallon L."/>
            <person name="Sadzewicz L."/>
            <person name="Zhao X."/>
            <person name="Boylan J."/>
            <person name="Ott S."/>
            <person name="Bowen H."/>
            <person name="Vavikolanu K."/>
            <person name="Mehta A."/>
            <person name="Aluvathingal J."/>
            <person name="Nadendla S."/>
            <person name="Lowell S."/>
            <person name="Myers T."/>
            <person name="Yan Y."/>
            <person name="Sichtig H."/>
        </authorList>
    </citation>
    <scope>NUCLEOTIDE SEQUENCE [LARGE SCALE GENOMIC DNA]</scope>
    <source>
        <strain evidence="2 5">FDAARGOS_894</strain>
    </source>
</reference>
<feature type="transmembrane region" description="Helical" evidence="1">
    <location>
        <begin position="531"/>
        <end position="556"/>
    </location>
</feature>
<dbReference type="Proteomes" id="UP000249264">
    <property type="component" value="Chromosome 1"/>
</dbReference>
<dbReference type="Proteomes" id="UP000594905">
    <property type="component" value="Chromosome"/>
</dbReference>
<proteinExistence type="predicted"/>
<sequence length="654" mass="71051">MKDGVGFSQRILAAFGVFSALFLGYWAWVMVQPEGIFETGSFVSVGADNGQGADILAALEGVAGTENERIAVAIEQPDFTDVYAAGEHGDSWYDTIEPGKPVHVHPLTELPDEDSRQLLQLSGDADFTDAVHEVLDSHGAQYRDLKNLEWSFLFTDTALAGIYFLVLATCFAVVAAGAIARTRDYAVWQLMGLSPLSILGREIRRSYVKPFLGSLAVAAVALLLCANLVSPRVALGIVKYSAVFLGPLLVTIAVSFVLTTFACKRLPLHERLKGKLPQRSTAAIIFLVKLVPCIVAASLIAPALNHVHEVGVQKDVGNFWKQADDLQLVELSGSRDEDGVVDSSHALAELARARSAAGKFQFAQFAGDTPEEFGGIGRDMLSFNYTAALRSVEGPLREELRKNPPQEPTRYIPRDVDSAENSIPTDFYCSEHECPVKIIDSDDADVATWQIDDTGWGEKVTTKGPVLTIYPDDQLPSDRTIVASMTQDGTGFLGDIPPELREDPELNNFVLKSNSAAQRWAQGNASLRANAIAYALGAVSAALIALIMAAMAGFLYRKLCAQRLRVYRLMGLPMLRAYRSLWIADAGVCFITAVYMWFKGEQARGLEQMKTMPEVVAQLRVTPEAVAGGVGLSVLVAVVSALTMVWVSRSMVKR</sequence>
<evidence type="ECO:0000313" key="3">
    <source>
        <dbReference type="EMBL" id="SQH98395.1"/>
    </source>
</evidence>
<keyword evidence="1" id="KW-0812">Transmembrane</keyword>
<dbReference type="EMBL" id="CP065689">
    <property type="protein sequence ID" value="QPS59806.1"/>
    <property type="molecule type" value="Genomic_DNA"/>
</dbReference>
<evidence type="ECO:0000313" key="5">
    <source>
        <dbReference type="Proteomes" id="UP000594905"/>
    </source>
</evidence>
<evidence type="ECO:0000313" key="4">
    <source>
        <dbReference type="Proteomes" id="UP000249264"/>
    </source>
</evidence>
<reference evidence="3 4" key="1">
    <citation type="submission" date="2018-06" db="EMBL/GenBank/DDBJ databases">
        <authorList>
            <consortium name="Pathogen Informatics"/>
            <person name="Doyle S."/>
        </authorList>
    </citation>
    <scope>NUCLEOTIDE SEQUENCE [LARGE SCALE GENOMIC DNA]</scope>
    <source>
        <strain evidence="3 4">NCTC10288</strain>
    </source>
</reference>
<feature type="transmembrane region" description="Helical" evidence="1">
    <location>
        <begin position="577"/>
        <end position="598"/>
    </location>
</feature>
<dbReference type="RefSeq" id="WP_126297586.1">
    <property type="nucleotide sequence ID" value="NZ_CP065689.1"/>
</dbReference>
<dbReference type="GeneID" id="70782153"/>
<keyword evidence="5" id="KW-1185">Reference proteome</keyword>
<name>A0A2X4U6X6_9CORY</name>
<organism evidence="3 4">
    <name type="scientific">Corynebacterium minutissimum</name>
    <dbReference type="NCBI Taxonomy" id="38301"/>
    <lineage>
        <taxon>Bacteria</taxon>
        <taxon>Bacillati</taxon>
        <taxon>Actinomycetota</taxon>
        <taxon>Actinomycetes</taxon>
        <taxon>Mycobacteriales</taxon>
        <taxon>Corynebacteriaceae</taxon>
        <taxon>Corynebacterium</taxon>
    </lineage>
</organism>
<feature type="transmembrane region" description="Helical" evidence="1">
    <location>
        <begin position="242"/>
        <end position="263"/>
    </location>
</feature>